<protein>
    <recommendedName>
        <fullName evidence="1">Rad50/SbcC-type AAA domain-containing protein</fullName>
    </recommendedName>
</protein>
<dbReference type="Gene3D" id="3.40.50.300">
    <property type="entry name" value="P-loop containing nucleotide triphosphate hydrolases"/>
    <property type="match status" value="1"/>
</dbReference>
<dbReference type="InterPro" id="IPR027417">
    <property type="entry name" value="P-loop_NTPase"/>
</dbReference>
<dbReference type="Pfam" id="PF13476">
    <property type="entry name" value="AAA_23"/>
    <property type="match status" value="1"/>
</dbReference>
<dbReference type="EMBL" id="VEWL01000001">
    <property type="protein sequence ID" value="TNV18383.1"/>
    <property type="molecule type" value="Genomic_DNA"/>
</dbReference>
<comment type="caution">
    <text evidence="2">The sequence shown here is derived from an EMBL/GenBank/DDBJ whole genome shotgun (WGS) entry which is preliminary data.</text>
</comment>
<dbReference type="SUPFAM" id="SSF52540">
    <property type="entry name" value="P-loop containing nucleoside triphosphate hydrolases"/>
    <property type="match status" value="1"/>
</dbReference>
<feature type="domain" description="Rad50/SbcC-type AAA" evidence="1">
    <location>
        <begin position="5"/>
        <end position="202"/>
    </location>
</feature>
<evidence type="ECO:0000313" key="2">
    <source>
        <dbReference type="EMBL" id="TNV18383.1"/>
    </source>
</evidence>
<dbReference type="CDD" id="cd00267">
    <property type="entry name" value="ABC_ATPase"/>
    <property type="match status" value="1"/>
</dbReference>
<dbReference type="InterPro" id="IPR038729">
    <property type="entry name" value="Rad50/SbcC_AAA"/>
</dbReference>
<dbReference type="RefSeq" id="WP_140023729.1">
    <property type="nucleotide sequence ID" value="NZ_JBHUFG010000002.1"/>
</dbReference>
<name>A0ABY2Y8W6_9HYPH</name>
<dbReference type="PANTHER" id="PTHR32182:SF22">
    <property type="entry name" value="ATP-DEPENDENT ENDONUCLEASE, OLD FAMILY-RELATED"/>
    <property type="match status" value="1"/>
</dbReference>
<gene>
    <name evidence="2" type="ORF">FIC94_01860</name>
</gene>
<keyword evidence="3" id="KW-1185">Reference proteome</keyword>
<evidence type="ECO:0000313" key="3">
    <source>
        <dbReference type="Proteomes" id="UP000312784"/>
    </source>
</evidence>
<accession>A0ABY2Y8W6</accession>
<proteinExistence type="predicted"/>
<reference evidence="2 3" key="1">
    <citation type="submission" date="2019-06" db="EMBL/GenBank/DDBJ databases">
        <title>Ochrobactrum cricket sp.nov., isolated from the insect Teleogryllus occipitalis living in deserted cropland.</title>
        <authorList>
            <person name="Hu M."/>
        </authorList>
    </citation>
    <scope>NUCLEOTIDE SEQUENCE [LARGE SCALE GENOMIC DNA]</scope>
    <source>
        <strain evidence="2 3">LCB8</strain>
    </source>
</reference>
<evidence type="ECO:0000259" key="1">
    <source>
        <dbReference type="Pfam" id="PF13476"/>
    </source>
</evidence>
<dbReference type="PANTHER" id="PTHR32182">
    <property type="entry name" value="DNA REPLICATION AND REPAIR PROTEIN RECF"/>
    <property type="match status" value="1"/>
</dbReference>
<organism evidence="2 3">
    <name type="scientific">Ochrobactrum teleogrylli</name>
    <dbReference type="NCBI Taxonomy" id="2479765"/>
    <lineage>
        <taxon>Bacteria</taxon>
        <taxon>Pseudomonadati</taxon>
        <taxon>Pseudomonadota</taxon>
        <taxon>Alphaproteobacteria</taxon>
        <taxon>Hyphomicrobiales</taxon>
        <taxon>Brucellaceae</taxon>
        <taxon>Brucella/Ochrobactrum group</taxon>
        <taxon>Ochrobactrum</taxon>
    </lineage>
</organism>
<sequence>MTISKIVIQNIRGFNDTTLDVQFLPNKPNIFIAPNGFGKSTLSTAFNCARGAKLLVDEKDKHRQQEVRISLLKICHEGKWLTADDSKNEVSEEFEISVIKSNIEAKAKMPRPNGFAVARPYLEISDLDLGPVPPKAALNYKSSDYKILLAENSKLSPNLPKIFNNSICSDLLSNIDAIDKLKQKRCTELFDASLLFLVAAKGTKPDIAQRFSQEFTSAIMACEPIKQIVQIIEQSATETNLVERFLLTFQLHKLIEDNRAEFKKWLQRCDFERRLSNIKAFINDINGGWVAADIKETKGRLIIKFPDANSLSNGQRDLLYFTCALIKVTNSRSQKPIILIIDEIFDYLDDANIVVAQYFLSKLIEDFKREGRRIYLALLTHLDPVFFKGYALKKQNRIYLGVPNQSISNTMKKVILQRDDAVWKDDLSKYFLHYHPERRDISKIFNETYGLPKKHGVSVDFYGFLREHWEKLVDGAESYDPFAVCAHVRIAIEQCAYEKIGDPQRRAEFLDLHGTAAKLELAESLNVNVPEVCFLLGVIYNDAMHRKDNLDQSSSIALKLKNIALQSIMKKAVAW</sequence>
<dbReference type="Proteomes" id="UP000312784">
    <property type="component" value="Unassembled WGS sequence"/>
</dbReference>